<proteinExistence type="predicted"/>
<reference evidence="2" key="2">
    <citation type="submission" date="2023-04" db="EMBL/GenBank/DDBJ databases">
        <authorList>
            <person name="Bu L."/>
            <person name="Lu L."/>
            <person name="Laidemitt M.R."/>
            <person name="Zhang S.M."/>
            <person name="Mutuku M."/>
            <person name="Mkoji G."/>
            <person name="Steinauer M."/>
            <person name="Loker E.S."/>
        </authorList>
    </citation>
    <scope>NUCLEOTIDE SEQUENCE</scope>
    <source>
        <strain evidence="2">KasaAsao</strain>
        <tissue evidence="2">Whole Snail</tissue>
    </source>
</reference>
<evidence type="ECO:0000313" key="2">
    <source>
        <dbReference type="EMBL" id="KAK0068650.1"/>
    </source>
</evidence>
<accession>A0AAD8C942</accession>
<dbReference type="AlphaFoldDB" id="A0AAD8C942"/>
<evidence type="ECO:0000256" key="1">
    <source>
        <dbReference type="SAM" id="MobiDB-lite"/>
    </source>
</evidence>
<organism evidence="2 3">
    <name type="scientific">Biomphalaria pfeifferi</name>
    <name type="common">Bloodfluke planorb</name>
    <name type="synonym">Freshwater snail</name>
    <dbReference type="NCBI Taxonomy" id="112525"/>
    <lineage>
        <taxon>Eukaryota</taxon>
        <taxon>Metazoa</taxon>
        <taxon>Spiralia</taxon>
        <taxon>Lophotrochozoa</taxon>
        <taxon>Mollusca</taxon>
        <taxon>Gastropoda</taxon>
        <taxon>Heterobranchia</taxon>
        <taxon>Euthyneura</taxon>
        <taxon>Panpulmonata</taxon>
        <taxon>Hygrophila</taxon>
        <taxon>Lymnaeoidea</taxon>
        <taxon>Planorbidae</taxon>
        <taxon>Biomphalaria</taxon>
    </lineage>
</organism>
<comment type="caution">
    <text evidence="2">The sequence shown here is derived from an EMBL/GenBank/DDBJ whole genome shotgun (WGS) entry which is preliminary data.</text>
</comment>
<protein>
    <submittedName>
        <fullName evidence="2">Uncharacterized protein</fullName>
    </submittedName>
</protein>
<evidence type="ECO:0000313" key="3">
    <source>
        <dbReference type="Proteomes" id="UP001233172"/>
    </source>
</evidence>
<keyword evidence="3" id="KW-1185">Reference proteome</keyword>
<feature type="compositionally biased region" description="Polar residues" evidence="1">
    <location>
        <begin position="7"/>
        <end position="30"/>
    </location>
</feature>
<feature type="non-terminal residue" evidence="2">
    <location>
        <position position="1"/>
    </location>
</feature>
<dbReference type="EMBL" id="JASAOG010000004">
    <property type="protein sequence ID" value="KAK0068650.1"/>
    <property type="molecule type" value="Genomic_DNA"/>
</dbReference>
<name>A0AAD8C942_BIOPF</name>
<dbReference type="Proteomes" id="UP001233172">
    <property type="component" value="Unassembled WGS sequence"/>
</dbReference>
<reference evidence="2" key="1">
    <citation type="journal article" date="2023" name="PLoS Negl. Trop. Dis.">
        <title>A genome sequence for Biomphalaria pfeifferi, the major vector snail for the human-infecting parasite Schistosoma mansoni.</title>
        <authorList>
            <person name="Bu L."/>
            <person name="Lu L."/>
            <person name="Laidemitt M.R."/>
            <person name="Zhang S.M."/>
            <person name="Mutuku M."/>
            <person name="Mkoji G."/>
            <person name="Steinauer M."/>
            <person name="Loker E.S."/>
        </authorList>
    </citation>
    <scope>NUCLEOTIDE SEQUENCE</scope>
    <source>
        <strain evidence="2">KasaAsao</strain>
    </source>
</reference>
<sequence length="49" mass="5092">CSRESRTLSAANGTSSQEVKSKTSPGNAHVWASSTATSALRLLGSRNLD</sequence>
<feature type="region of interest" description="Disordered" evidence="1">
    <location>
        <begin position="1"/>
        <end position="30"/>
    </location>
</feature>
<gene>
    <name evidence="2" type="ORF">Bpfe_001613</name>
</gene>